<proteinExistence type="predicted"/>
<dbReference type="InterPro" id="IPR050789">
    <property type="entry name" value="Diverse_Enzym_Activities"/>
</dbReference>
<dbReference type="OrthoDB" id="428260at2759"/>
<reference evidence="2" key="1">
    <citation type="journal article" date="2020" name="Stud. Mycol.">
        <title>101 Dothideomycetes genomes: a test case for predicting lifestyles and emergence of pathogens.</title>
        <authorList>
            <person name="Haridas S."/>
            <person name="Albert R."/>
            <person name="Binder M."/>
            <person name="Bloem J."/>
            <person name="Labutti K."/>
            <person name="Salamov A."/>
            <person name="Andreopoulos B."/>
            <person name="Baker S."/>
            <person name="Barry K."/>
            <person name="Bills G."/>
            <person name="Bluhm B."/>
            <person name="Cannon C."/>
            <person name="Castanera R."/>
            <person name="Culley D."/>
            <person name="Daum C."/>
            <person name="Ezra D."/>
            <person name="Gonzalez J."/>
            <person name="Henrissat B."/>
            <person name="Kuo A."/>
            <person name="Liang C."/>
            <person name="Lipzen A."/>
            <person name="Lutzoni F."/>
            <person name="Magnuson J."/>
            <person name="Mondo S."/>
            <person name="Nolan M."/>
            <person name="Ohm R."/>
            <person name="Pangilinan J."/>
            <person name="Park H.-J."/>
            <person name="Ramirez L."/>
            <person name="Alfaro M."/>
            <person name="Sun H."/>
            <person name="Tritt A."/>
            <person name="Yoshinaga Y."/>
            <person name="Zwiers L.-H."/>
            <person name="Turgeon B."/>
            <person name="Goodwin S."/>
            <person name="Spatafora J."/>
            <person name="Crous P."/>
            <person name="Grigoriev I."/>
        </authorList>
    </citation>
    <scope>NUCLEOTIDE SEQUENCE</scope>
    <source>
        <strain evidence="2">CBS 125425</strain>
    </source>
</reference>
<dbReference type="PANTHER" id="PTHR43283:SF3">
    <property type="entry name" value="BETA-LACTAMASE FAMILY PROTEIN (AFU_ORTHOLOGUE AFUA_5G07500)"/>
    <property type="match status" value="1"/>
</dbReference>
<evidence type="ECO:0000313" key="3">
    <source>
        <dbReference type="Proteomes" id="UP000799444"/>
    </source>
</evidence>
<sequence length="360" mass="39426">MAFMQLDERGLVSLDDPQVIENLLPELAAQKVLTGLNDGKSPIFEDRKRDITPRMLMNHTYGGGHSCFNPLLFEYLGGASNAVNEATDPHQTALDSPLLWQPGTHTNYGQGFDWLAVLIERLTKTSLDKHLSENIFAPLGLRDIGFEDTFGGNITSRESSKGKFWPRNMRQPDGTIVPIDPPVLVNPERPLAYPKGKYHTFPLGTGLAATASEVARLHTIMLPENAGVDPVTGHRLLAASSVKEISSPQLSEALRNDTRFTDSSIDMMFKVADLAAPHVDPAGTYGLGCAIQGVDRVLKDGRKGRSKGSVYWYGAANTEFWIDGEKGIVVFVNGNYLPWNDEAWLDFVAGVEGLLYEGLA</sequence>
<comment type="caution">
    <text evidence="2">The sequence shown here is derived from an EMBL/GenBank/DDBJ whole genome shotgun (WGS) entry which is preliminary data.</text>
</comment>
<protein>
    <submittedName>
        <fullName evidence="2">Beta-lactamase/transpeptidase-like protein</fullName>
    </submittedName>
</protein>
<organism evidence="2 3">
    <name type="scientific">Polyplosphaeria fusca</name>
    <dbReference type="NCBI Taxonomy" id="682080"/>
    <lineage>
        <taxon>Eukaryota</taxon>
        <taxon>Fungi</taxon>
        <taxon>Dikarya</taxon>
        <taxon>Ascomycota</taxon>
        <taxon>Pezizomycotina</taxon>
        <taxon>Dothideomycetes</taxon>
        <taxon>Pleosporomycetidae</taxon>
        <taxon>Pleosporales</taxon>
        <taxon>Tetraplosphaeriaceae</taxon>
        <taxon>Polyplosphaeria</taxon>
    </lineage>
</organism>
<dbReference type="EMBL" id="ML996105">
    <property type="protein sequence ID" value="KAF2739340.1"/>
    <property type="molecule type" value="Genomic_DNA"/>
</dbReference>
<dbReference type="InterPro" id="IPR001466">
    <property type="entry name" value="Beta-lactam-related"/>
</dbReference>
<dbReference type="Pfam" id="PF00144">
    <property type="entry name" value="Beta-lactamase"/>
    <property type="match status" value="1"/>
</dbReference>
<dbReference type="InterPro" id="IPR012338">
    <property type="entry name" value="Beta-lactam/transpept-like"/>
</dbReference>
<accession>A0A9P4R753</accession>
<evidence type="ECO:0000313" key="2">
    <source>
        <dbReference type="EMBL" id="KAF2739340.1"/>
    </source>
</evidence>
<dbReference type="AlphaFoldDB" id="A0A9P4R753"/>
<dbReference type="SUPFAM" id="SSF56601">
    <property type="entry name" value="beta-lactamase/transpeptidase-like"/>
    <property type="match status" value="1"/>
</dbReference>
<gene>
    <name evidence="2" type="ORF">EJ04DRAFT_427118</name>
</gene>
<dbReference type="Proteomes" id="UP000799444">
    <property type="component" value="Unassembled WGS sequence"/>
</dbReference>
<dbReference type="Gene3D" id="3.40.710.10">
    <property type="entry name" value="DD-peptidase/beta-lactamase superfamily"/>
    <property type="match status" value="1"/>
</dbReference>
<feature type="domain" description="Beta-lactamase-related" evidence="1">
    <location>
        <begin position="2"/>
        <end position="342"/>
    </location>
</feature>
<evidence type="ECO:0000259" key="1">
    <source>
        <dbReference type="Pfam" id="PF00144"/>
    </source>
</evidence>
<name>A0A9P4R753_9PLEO</name>
<keyword evidence="3" id="KW-1185">Reference proteome</keyword>
<dbReference type="PANTHER" id="PTHR43283">
    <property type="entry name" value="BETA-LACTAMASE-RELATED"/>
    <property type="match status" value="1"/>
</dbReference>